<reference evidence="8 9" key="1">
    <citation type="submission" date="2019-03" db="EMBL/GenBank/DDBJ databases">
        <title>Comparative genomic analyses of the sweetpotato soil rot pathogen, Streptomyces ipomoeae.</title>
        <authorList>
            <person name="Ruschel Soares N."/>
            <person name="Badger J.H."/>
            <person name="Huguet-Tapia J.C."/>
            <person name="Clark C.A."/>
            <person name="Pettis G.S."/>
        </authorList>
    </citation>
    <scope>NUCLEOTIDE SEQUENCE [LARGE SCALE GENOMIC DNA]</scope>
    <source>
        <strain evidence="8 9">88-35</strain>
    </source>
</reference>
<comment type="subcellular location">
    <subcellularLocation>
        <location evidence="1">Membrane</location>
        <topology evidence="1">Single-pass membrane protein</topology>
    </subcellularLocation>
</comment>
<dbReference type="RefSeq" id="WP_009313614.1">
    <property type="nucleotide sequence ID" value="NZ_CP182305.1"/>
</dbReference>
<name>A0A540QWG7_9ACTN</name>
<dbReference type="EMBL" id="SPAZ01000054">
    <property type="protein sequence ID" value="TQE37979.1"/>
    <property type="molecule type" value="Genomic_DNA"/>
</dbReference>
<keyword evidence="4" id="KW-0653">Protein transport</keyword>
<keyword evidence="3" id="KW-0812">Transmembrane</keyword>
<dbReference type="Proteomes" id="UP000318720">
    <property type="component" value="Unassembled WGS sequence"/>
</dbReference>
<keyword evidence="2" id="KW-0813">Transport</keyword>
<protein>
    <submittedName>
        <fullName evidence="8">Sec-independent protein translocase TatA</fullName>
    </submittedName>
</protein>
<evidence type="ECO:0000256" key="7">
    <source>
        <dbReference type="ARBA" id="ARBA00023136"/>
    </source>
</evidence>
<dbReference type="Pfam" id="PF02416">
    <property type="entry name" value="TatA_B_E"/>
    <property type="match status" value="1"/>
</dbReference>
<evidence type="ECO:0000256" key="3">
    <source>
        <dbReference type="ARBA" id="ARBA00022692"/>
    </source>
</evidence>
<keyword evidence="6" id="KW-0811">Translocation</keyword>
<dbReference type="Gene3D" id="1.20.5.3310">
    <property type="match status" value="1"/>
</dbReference>
<evidence type="ECO:0000313" key="9">
    <source>
        <dbReference type="Proteomes" id="UP000318720"/>
    </source>
</evidence>
<dbReference type="AlphaFoldDB" id="A0A540QWG7"/>
<dbReference type="GO" id="GO:0016020">
    <property type="term" value="C:membrane"/>
    <property type="evidence" value="ECO:0007669"/>
    <property type="project" value="UniProtKB-ARBA"/>
</dbReference>
<organism evidence="8 9">
    <name type="scientific">Streptomyces ipomoeae</name>
    <dbReference type="NCBI Taxonomy" id="103232"/>
    <lineage>
        <taxon>Bacteria</taxon>
        <taxon>Bacillati</taxon>
        <taxon>Actinomycetota</taxon>
        <taxon>Actinomycetes</taxon>
        <taxon>Kitasatosporales</taxon>
        <taxon>Streptomycetaceae</taxon>
        <taxon>Streptomyces</taxon>
    </lineage>
</organism>
<dbReference type="GeneID" id="301697465"/>
<keyword evidence="5" id="KW-1133">Transmembrane helix</keyword>
<evidence type="ECO:0000313" key="8">
    <source>
        <dbReference type="EMBL" id="TQE37979.1"/>
    </source>
</evidence>
<dbReference type="GO" id="GO:0015031">
    <property type="term" value="P:protein transport"/>
    <property type="evidence" value="ECO:0007669"/>
    <property type="project" value="InterPro"/>
</dbReference>
<proteinExistence type="predicted"/>
<evidence type="ECO:0000256" key="4">
    <source>
        <dbReference type="ARBA" id="ARBA00022927"/>
    </source>
</evidence>
<keyword evidence="7" id="KW-0472">Membrane</keyword>
<evidence type="ECO:0000256" key="6">
    <source>
        <dbReference type="ARBA" id="ARBA00023010"/>
    </source>
</evidence>
<comment type="caution">
    <text evidence="8">The sequence shown here is derived from an EMBL/GenBank/DDBJ whole genome shotgun (WGS) entry which is preliminary data.</text>
</comment>
<gene>
    <name evidence="8" type="ORF">Sipo8835_06665</name>
</gene>
<accession>A0A540QWG7</accession>
<dbReference type="InterPro" id="IPR003369">
    <property type="entry name" value="TatA/B/E"/>
</dbReference>
<sequence>MFGLSELAVVLIVVTAALAAKKLPDLARSAGKATRVLKAEARALKHDIPAHENGPKVIRGETVPPAGTPGDGTGRP</sequence>
<evidence type="ECO:0000256" key="2">
    <source>
        <dbReference type="ARBA" id="ARBA00022448"/>
    </source>
</evidence>
<evidence type="ECO:0000256" key="1">
    <source>
        <dbReference type="ARBA" id="ARBA00004167"/>
    </source>
</evidence>
<evidence type="ECO:0000256" key="5">
    <source>
        <dbReference type="ARBA" id="ARBA00022989"/>
    </source>
</evidence>